<organism evidence="1 2">
    <name type="scientific">Apatococcus fuscideae</name>
    <dbReference type="NCBI Taxonomy" id="2026836"/>
    <lineage>
        <taxon>Eukaryota</taxon>
        <taxon>Viridiplantae</taxon>
        <taxon>Chlorophyta</taxon>
        <taxon>core chlorophytes</taxon>
        <taxon>Trebouxiophyceae</taxon>
        <taxon>Chlorellales</taxon>
        <taxon>Chlorellaceae</taxon>
        <taxon>Apatococcus</taxon>
    </lineage>
</organism>
<evidence type="ECO:0000313" key="1">
    <source>
        <dbReference type="EMBL" id="KAK9856120.1"/>
    </source>
</evidence>
<keyword evidence="2" id="KW-1185">Reference proteome</keyword>
<accession>A0AAW1SSC3</accession>
<dbReference type="AlphaFoldDB" id="A0AAW1SSC3"/>
<sequence>MQHAKPSLTTRNGFSLDLKIQAWMETRLDNMTKRSKKANCGPQLLAPCMDGAEYDADNIAPEPQAAPQQAQIALPGTNQMYTTQGKNRPKLPVPQEGLESLSFWEGARELSQGAGVVRLWK</sequence>
<gene>
    <name evidence="1" type="ORF">WJX84_005534</name>
</gene>
<comment type="caution">
    <text evidence="1">The sequence shown here is derived from an EMBL/GenBank/DDBJ whole genome shotgun (WGS) entry which is preliminary data.</text>
</comment>
<name>A0AAW1SSC3_9CHLO</name>
<protein>
    <submittedName>
        <fullName evidence="1">Uncharacterized protein</fullName>
    </submittedName>
</protein>
<reference evidence="1 2" key="1">
    <citation type="journal article" date="2024" name="Nat. Commun.">
        <title>Phylogenomics reveals the evolutionary origins of lichenization in chlorophyte algae.</title>
        <authorList>
            <person name="Puginier C."/>
            <person name="Libourel C."/>
            <person name="Otte J."/>
            <person name="Skaloud P."/>
            <person name="Haon M."/>
            <person name="Grisel S."/>
            <person name="Petersen M."/>
            <person name="Berrin J.G."/>
            <person name="Delaux P.M."/>
            <person name="Dal Grande F."/>
            <person name="Keller J."/>
        </authorList>
    </citation>
    <scope>NUCLEOTIDE SEQUENCE [LARGE SCALE GENOMIC DNA]</scope>
    <source>
        <strain evidence="1 2">SAG 2523</strain>
    </source>
</reference>
<proteinExistence type="predicted"/>
<evidence type="ECO:0000313" key="2">
    <source>
        <dbReference type="Proteomes" id="UP001485043"/>
    </source>
</evidence>
<dbReference type="EMBL" id="JALJOV010001026">
    <property type="protein sequence ID" value="KAK9856120.1"/>
    <property type="molecule type" value="Genomic_DNA"/>
</dbReference>
<dbReference type="Proteomes" id="UP001485043">
    <property type="component" value="Unassembled WGS sequence"/>
</dbReference>